<protein>
    <submittedName>
        <fullName evidence="2">AAA family ATPase</fullName>
    </submittedName>
</protein>
<dbReference type="SUPFAM" id="SSF52540">
    <property type="entry name" value="P-loop containing nucleoside triphosphate hydrolases"/>
    <property type="match status" value="1"/>
</dbReference>
<evidence type="ECO:0000259" key="1">
    <source>
        <dbReference type="Pfam" id="PF13304"/>
    </source>
</evidence>
<proteinExistence type="predicted"/>
<keyword evidence="3" id="KW-1185">Reference proteome</keyword>
<feature type="domain" description="ATPase AAA-type core" evidence="1">
    <location>
        <begin position="422"/>
        <end position="466"/>
    </location>
</feature>
<dbReference type="PANTHER" id="PTHR43581">
    <property type="entry name" value="ATP/GTP PHOSPHATASE"/>
    <property type="match status" value="1"/>
</dbReference>
<dbReference type="InterPro" id="IPR027417">
    <property type="entry name" value="P-loop_NTPase"/>
</dbReference>
<comment type="caution">
    <text evidence="2">The sequence shown here is derived from an EMBL/GenBank/DDBJ whole genome shotgun (WGS) entry which is preliminary data.</text>
</comment>
<gene>
    <name evidence="2" type="ORF">OCK72_00340</name>
</gene>
<dbReference type="Proteomes" id="UP001062738">
    <property type="component" value="Unassembled WGS sequence"/>
</dbReference>
<dbReference type="InterPro" id="IPR051396">
    <property type="entry name" value="Bact_Antivir_Def_Nuclease"/>
</dbReference>
<dbReference type="InterPro" id="IPR003959">
    <property type="entry name" value="ATPase_AAA_core"/>
</dbReference>
<dbReference type="EMBL" id="JAOXXL010000001">
    <property type="protein sequence ID" value="MCY7007092.1"/>
    <property type="molecule type" value="Genomic_DNA"/>
</dbReference>
<reference evidence="2" key="1">
    <citation type="submission" date="2022-09" db="EMBL/GenBank/DDBJ databases">
        <authorList>
            <person name="Zoaiter M."/>
        </authorList>
    </citation>
    <scope>NUCLEOTIDE SEQUENCE</scope>
    <source>
        <strain evidence="2">DSM 19848</strain>
    </source>
</reference>
<dbReference type="Pfam" id="PF13304">
    <property type="entry name" value="AAA_21"/>
    <property type="match status" value="1"/>
</dbReference>
<name>A0ABT4DES2_FUSSI</name>
<sequence length="713" mass="83522">MEELEIRILPMSKKEFYGYIEPNKIATIEEIQKNFFIKLLKENKEEVYKFKKIYLKTAANSLVLFQYDNQLIASAVYKGINIFEKDSKEFKDGYLGSYIFDKNSIKIFSPITNKEFQEIKKVKFSQAMHKINYSKIEKVEELINLKKEELSKLIKNNSLLVRNNNVSKDLKSSKLIEKIIFNKFRCAENLELRIGENLTIIAGQNGTMKSTLLACIAQPFGIERGKGNDSFDSETLDRCKIVNDSFKTQINKIFKLSAEFDIPGEHDFDIYFSKDLPTDIFYENPLKVKSFKAPDRTPPIRIVTGKSREAGKGNIPIPVIYLGLSRLFPLGESNLEKKEVILTKKEEKFLYDNYEKILLSYEEEYRNINQISKNNIKTLGISTNNYDWQAISAGQDNVGKIICTILEFQRLKENFKDNYIGGILLIDEIESTLYPKAQQELIKFLNKQCQDLKLKVICTTHSLEIIKECMENESLRYHTIINFLDKTHGKLICKNLSTFEDISRNLLVLPRNNKKENLLKIKIFTEDSEGEWLLKKIIKKEYEEYIDIVSLGLGFDEIAKIAYKLSEIKEGIVIYDADVEKRYTNSKNSSDFKRNMNKSESYLFFPGKNSIEEDFLEILKNISKNEDKFWNKCNNDSRQLALSTLEEYKLEDRNDRKKWFNNERKNYGEDGYVILEKWKEIYKKSIDDFNEELKELLKSSFLKKYGIRLFNKE</sequence>
<evidence type="ECO:0000313" key="3">
    <source>
        <dbReference type="Proteomes" id="UP001062738"/>
    </source>
</evidence>
<dbReference type="Gene3D" id="3.40.50.300">
    <property type="entry name" value="P-loop containing nucleotide triphosphate hydrolases"/>
    <property type="match status" value="2"/>
</dbReference>
<organism evidence="2 3">
    <name type="scientific">Fusobacterium simiae</name>
    <dbReference type="NCBI Taxonomy" id="855"/>
    <lineage>
        <taxon>Bacteria</taxon>
        <taxon>Fusobacteriati</taxon>
        <taxon>Fusobacteriota</taxon>
        <taxon>Fusobacteriia</taxon>
        <taxon>Fusobacteriales</taxon>
        <taxon>Fusobacteriaceae</taxon>
        <taxon>Fusobacterium</taxon>
    </lineage>
</organism>
<evidence type="ECO:0000313" key="2">
    <source>
        <dbReference type="EMBL" id="MCY7007092.1"/>
    </source>
</evidence>
<accession>A0ABT4DES2</accession>
<dbReference type="PANTHER" id="PTHR43581:SF4">
    <property type="entry name" value="ATP_GTP PHOSPHATASE"/>
    <property type="match status" value="1"/>
</dbReference>
<dbReference type="RefSeq" id="WP_195339861.1">
    <property type="nucleotide sequence ID" value="NZ_JAOXXL010000001.1"/>
</dbReference>